<organism evidence="1 2">
    <name type="scientific">Mycobacterium yunnanensis</name>
    <dbReference type="NCBI Taxonomy" id="368477"/>
    <lineage>
        <taxon>Bacteria</taxon>
        <taxon>Bacillati</taxon>
        <taxon>Actinomycetota</taxon>
        <taxon>Actinomycetes</taxon>
        <taxon>Mycobacteriales</taxon>
        <taxon>Mycobacteriaceae</taxon>
        <taxon>Mycobacterium</taxon>
    </lineage>
</organism>
<name>A0A9X2Z838_9MYCO</name>
<dbReference type="Gene3D" id="1.10.8.1060">
    <property type="entry name" value="Corynebacterium glutamicum thioredoxin-dependent arsenate reductase, N-terminal domain"/>
    <property type="match status" value="1"/>
</dbReference>
<proteinExistence type="predicted"/>
<gene>
    <name evidence="1" type="ORF">H7K45_30075</name>
</gene>
<dbReference type="Proteomes" id="UP001141629">
    <property type="component" value="Unassembled WGS sequence"/>
</dbReference>
<protein>
    <submittedName>
        <fullName evidence="1">Uncharacterized protein</fullName>
    </submittedName>
</protein>
<dbReference type="EMBL" id="JACKVK010000022">
    <property type="protein sequence ID" value="MCV7424795.1"/>
    <property type="molecule type" value="Genomic_DNA"/>
</dbReference>
<dbReference type="AlphaFoldDB" id="A0A9X2Z838"/>
<evidence type="ECO:0000313" key="1">
    <source>
        <dbReference type="EMBL" id="MCV7424795.1"/>
    </source>
</evidence>
<keyword evidence="2" id="KW-1185">Reference proteome</keyword>
<reference evidence="1" key="2">
    <citation type="journal article" date="2022" name="BMC Genomics">
        <title>Comparative genome analysis of mycobacteria focusing on tRNA and non-coding RNA.</title>
        <authorList>
            <person name="Behra P.R.K."/>
            <person name="Pettersson B.M.F."/>
            <person name="Ramesh M."/>
            <person name="Das S."/>
            <person name="Dasgupta S."/>
            <person name="Kirsebom L.A."/>
        </authorList>
    </citation>
    <scope>NUCLEOTIDE SEQUENCE</scope>
    <source>
        <strain evidence="1">DSM 44838</strain>
    </source>
</reference>
<comment type="caution">
    <text evidence="1">The sequence shown here is derived from an EMBL/GenBank/DDBJ whole genome shotgun (WGS) entry which is preliminary data.</text>
</comment>
<dbReference type="RefSeq" id="WP_263999882.1">
    <property type="nucleotide sequence ID" value="NZ_JACKVK010000022.1"/>
</dbReference>
<evidence type="ECO:0000313" key="2">
    <source>
        <dbReference type="Proteomes" id="UP001141629"/>
    </source>
</evidence>
<dbReference type="NCBIfam" id="NF046112">
    <property type="entry name" value="MSMEG_6209_Nter"/>
    <property type="match status" value="1"/>
</dbReference>
<accession>A0A9X2Z838</accession>
<reference evidence="1" key="1">
    <citation type="submission" date="2020-07" db="EMBL/GenBank/DDBJ databases">
        <authorList>
            <person name="Pettersson B.M.F."/>
            <person name="Behra P.R.K."/>
            <person name="Ramesh M."/>
            <person name="Das S."/>
            <person name="Dasgupta S."/>
            <person name="Kirsebom L.A."/>
        </authorList>
    </citation>
    <scope>NUCLEOTIDE SEQUENCE</scope>
    <source>
        <strain evidence="1">DSM 44838</strain>
    </source>
</reference>
<sequence>MSENERTVIEQLVDRLVSSYPDVAPETVATVVAHNHAEFDGRPVRDFIPLFVERRARRELASAGA</sequence>